<dbReference type="GO" id="GO:0004834">
    <property type="term" value="F:tryptophan synthase activity"/>
    <property type="evidence" value="ECO:0007669"/>
    <property type="project" value="UniProtKB-EC"/>
</dbReference>
<dbReference type="PANTHER" id="PTHR48077:SF3">
    <property type="entry name" value="TRYPTOPHAN SYNTHASE"/>
    <property type="match status" value="1"/>
</dbReference>
<sequence length="278" mass="29838">MVNMVAYFGIECEIFMGKEDTDRQKLNVYRMELLGAKVHPVTSGSMVLKDAINAALQEWATRVDDTFYVMGSATGPHPYPLMVRDFQSIISQESKTQILAELGKLPDYVVACVGGGSNAIGSFANYIDDQAVHLIGVEATGKGVNTPLTAATIERGTDGIFHGMKSIFLQNKTGQINPVYSLSAGLDYPGVGPEHANLAITKRADYVGITDDEAVDAFEYVAQTEGIVAAIESCHAIAYVKKLAPTLPKNAIIICTLSGRGDKDVAAIAKYRGVDINE</sequence>
<evidence type="ECO:0000256" key="7">
    <source>
        <dbReference type="ARBA" id="ARBA00022822"/>
    </source>
</evidence>
<evidence type="ECO:0000256" key="11">
    <source>
        <dbReference type="ARBA" id="ARBA00049047"/>
    </source>
</evidence>
<reference evidence="13" key="1">
    <citation type="submission" date="2021-04" db="EMBL/GenBank/DDBJ databases">
        <title>Taxonomic assessment of Weissella genus.</title>
        <authorList>
            <person name="Fanelli F."/>
            <person name="Chieffi D."/>
            <person name="Dell'Aquila A."/>
            <person name="Gyu-Sung C."/>
            <person name="Franz C.M.A.P."/>
            <person name="Fusco V."/>
        </authorList>
    </citation>
    <scope>NUCLEOTIDE SEQUENCE</scope>
    <source>
        <strain evidence="13">LMG 25373</strain>
    </source>
</reference>
<comment type="catalytic activity">
    <reaction evidence="11">
        <text>(1S,2R)-1-C-(indol-3-yl)glycerol 3-phosphate + L-serine = D-glyceraldehyde 3-phosphate + L-tryptophan + H2O</text>
        <dbReference type="Rhea" id="RHEA:10532"/>
        <dbReference type="ChEBI" id="CHEBI:15377"/>
        <dbReference type="ChEBI" id="CHEBI:33384"/>
        <dbReference type="ChEBI" id="CHEBI:57912"/>
        <dbReference type="ChEBI" id="CHEBI:58866"/>
        <dbReference type="ChEBI" id="CHEBI:59776"/>
        <dbReference type="EC" id="4.2.1.20"/>
    </reaction>
</comment>
<feature type="domain" description="Tryptophan synthase beta chain-like PALP" evidence="12">
    <location>
        <begin position="6"/>
        <end position="259"/>
    </location>
</feature>
<evidence type="ECO:0000256" key="10">
    <source>
        <dbReference type="ARBA" id="ARBA00023239"/>
    </source>
</evidence>
<dbReference type="SUPFAM" id="SSF53686">
    <property type="entry name" value="Tryptophan synthase beta subunit-like PLP-dependent enzymes"/>
    <property type="match status" value="1"/>
</dbReference>
<comment type="subunit">
    <text evidence="4">Tetramer of two alpha and two beta chains.</text>
</comment>
<protein>
    <recommendedName>
        <fullName evidence="5">tryptophan synthase</fullName>
        <ecNumber evidence="5">4.2.1.20</ecNumber>
    </recommendedName>
</protein>
<keyword evidence="6" id="KW-0028">Amino-acid biosynthesis</keyword>
<dbReference type="Gene3D" id="3.40.50.1100">
    <property type="match status" value="2"/>
</dbReference>
<comment type="cofactor">
    <cofactor evidence="1">
        <name>pyridoxal 5'-phosphate</name>
        <dbReference type="ChEBI" id="CHEBI:597326"/>
    </cofactor>
</comment>
<comment type="caution">
    <text evidence="13">The sequence shown here is derived from an EMBL/GenBank/DDBJ whole genome shotgun (WGS) entry which is preliminary data.</text>
</comment>
<gene>
    <name evidence="13" type="primary">trpB</name>
    <name evidence="13" type="ORF">KAK10_07545</name>
</gene>
<accession>A0ABT0VIV0</accession>
<evidence type="ECO:0000313" key="13">
    <source>
        <dbReference type="EMBL" id="MCM2437760.1"/>
    </source>
</evidence>
<organism evidence="13 14">
    <name type="scientific">Periweissella beninensis</name>
    <dbReference type="NCBI Taxonomy" id="504936"/>
    <lineage>
        <taxon>Bacteria</taxon>
        <taxon>Bacillati</taxon>
        <taxon>Bacillota</taxon>
        <taxon>Bacilli</taxon>
        <taxon>Lactobacillales</taxon>
        <taxon>Lactobacillaceae</taxon>
        <taxon>Periweissella</taxon>
    </lineage>
</organism>
<dbReference type="InterPro" id="IPR001926">
    <property type="entry name" value="TrpB-like_PALP"/>
</dbReference>
<keyword evidence="8" id="KW-0663">Pyridoxal phosphate</keyword>
<evidence type="ECO:0000256" key="1">
    <source>
        <dbReference type="ARBA" id="ARBA00001933"/>
    </source>
</evidence>
<dbReference type="InterPro" id="IPR036052">
    <property type="entry name" value="TrpB-like_PALP_sf"/>
</dbReference>
<dbReference type="Proteomes" id="UP001057481">
    <property type="component" value="Unassembled WGS sequence"/>
</dbReference>
<dbReference type="EC" id="4.2.1.20" evidence="5"/>
<evidence type="ECO:0000256" key="9">
    <source>
        <dbReference type="ARBA" id="ARBA00023141"/>
    </source>
</evidence>
<comment type="pathway">
    <text evidence="2">Amino-acid biosynthesis; L-tryptophan biosynthesis; L-tryptophan from chorismate: step 5/5.</text>
</comment>
<evidence type="ECO:0000256" key="2">
    <source>
        <dbReference type="ARBA" id="ARBA00004733"/>
    </source>
</evidence>
<dbReference type="Pfam" id="PF00291">
    <property type="entry name" value="PALP"/>
    <property type="match status" value="1"/>
</dbReference>
<keyword evidence="9" id="KW-0057">Aromatic amino acid biosynthesis</keyword>
<evidence type="ECO:0000256" key="4">
    <source>
        <dbReference type="ARBA" id="ARBA00011270"/>
    </source>
</evidence>
<name>A0ABT0VIV0_9LACO</name>
<dbReference type="InterPro" id="IPR023026">
    <property type="entry name" value="Trp_synth_beta/beta-like"/>
</dbReference>
<evidence type="ECO:0000313" key="14">
    <source>
        <dbReference type="Proteomes" id="UP001057481"/>
    </source>
</evidence>
<proteinExistence type="inferred from homology"/>
<evidence type="ECO:0000256" key="6">
    <source>
        <dbReference type="ARBA" id="ARBA00022605"/>
    </source>
</evidence>
<dbReference type="PANTHER" id="PTHR48077">
    <property type="entry name" value="TRYPTOPHAN SYNTHASE-RELATED"/>
    <property type="match status" value="1"/>
</dbReference>
<keyword evidence="14" id="KW-1185">Reference proteome</keyword>
<dbReference type="InterPro" id="IPR006654">
    <property type="entry name" value="Trp_synth_beta"/>
</dbReference>
<dbReference type="NCBIfam" id="TIGR00263">
    <property type="entry name" value="trpB"/>
    <property type="match status" value="1"/>
</dbReference>
<keyword evidence="10 13" id="KW-0456">Lyase</keyword>
<evidence type="ECO:0000259" key="12">
    <source>
        <dbReference type="Pfam" id="PF00291"/>
    </source>
</evidence>
<evidence type="ECO:0000256" key="8">
    <source>
        <dbReference type="ARBA" id="ARBA00022898"/>
    </source>
</evidence>
<evidence type="ECO:0000256" key="5">
    <source>
        <dbReference type="ARBA" id="ARBA00012043"/>
    </source>
</evidence>
<evidence type="ECO:0000256" key="3">
    <source>
        <dbReference type="ARBA" id="ARBA00009982"/>
    </source>
</evidence>
<keyword evidence="7" id="KW-0822">Tryptophan biosynthesis</keyword>
<dbReference type="EMBL" id="JAGMVS010000068">
    <property type="protein sequence ID" value="MCM2437760.1"/>
    <property type="molecule type" value="Genomic_DNA"/>
</dbReference>
<comment type="similarity">
    <text evidence="3">Belongs to the TrpB family.</text>
</comment>